<gene>
    <name evidence="1" type="ORF">SAMN05192529_101352</name>
</gene>
<reference evidence="1 2" key="1">
    <citation type="submission" date="2016-10" db="EMBL/GenBank/DDBJ databases">
        <authorList>
            <person name="de Groot N.N."/>
        </authorList>
    </citation>
    <scope>NUCLEOTIDE SEQUENCE [LARGE SCALE GENOMIC DNA]</scope>
    <source>
        <strain evidence="1 2">Vu-144</strain>
    </source>
</reference>
<keyword evidence="2" id="KW-1185">Reference proteome</keyword>
<dbReference type="EMBL" id="FNQY01000001">
    <property type="protein sequence ID" value="SDZ76866.1"/>
    <property type="molecule type" value="Genomic_DNA"/>
</dbReference>
<dbReference type="AlphaFoldDB" id="A0A1H3VQ15"/>
<accession>A0A1H3VQ15</accession>
<evidence type="ECO:0000313" key="1">
    <source>
        <dbReference type="EMBL" id="SDZ76866.1"/>
    </source>
</evidence>
<protein>
    <submittedName>
        <fullName evidence="1">Uncharacterized protein</fullName>
    </submittedName>
</protein>
<dbReference type="Proteomes" id="UP000199041">
    <property type="component" value="Unassembled WGS sequence"/>
</dbReference>
<organism evidence="1 2">
    <name type="scientific">Arachidicoccus rhizosphaerae</name>
    <dbReference type="NCBI Taxonomy" id="551991"/>
    <lineage>
        <taxon>Bacteria</taxon>
        <taxon>Pseudomonadati</taxon>
        <taxon>Bacteroidota</taxon>
        <taxon>Chitinophagia</taxon>
        <taxon>Chitinophagales</taxon>
        <taxon>Chitinophagaceae</taxon>
        <taxon>Arachidicoccus</taxon>
    </lineage>
</organism>
<name>A0A1H3VQ15_9BACT</name>
<proteinExistence type="predicted"/>
<sequence>MQRKNTPFWQKSLPLRLSVYLGLSEKGIYFCHGYAVKDCFLLKNPFRLLTADNRILFGKQT</sequence>
<evidence type="ECO:0000313" key="2">
    <source>
        <dbReference type="Proteomes" id="UP000199041"/>
    </source>
</evidence>